<gene>
    <name evidence="2" type="ORF">AArc1_0575</name>
</gene>
<accession>A0A346PBM4</accession>
<dbReference type="AlphaFoldDB" id="A0A346PBM4"/>
<evidence type="ECO:0000256" key="1">
    <source>
        <dbReference type="SAM" id="MobiDB-lite"/>
    </source>
</evidence>
<proteinExistence type="predicted"/>
<evidence type="ECO:0000313" key="3">
    <source>
        <dbReference type="Proteomes" id="UP000258707"/>
    </source>
</evidence>
<organism evidence="2 3">
    <name type="scientific">Natrarchaeobaculum sulfurireducens</name>
    <dbReference type="NCBI Taxonomy" id="2044521"/>
    <lineage>
        <taxon>Archaea</taxon>
        <taxon>Methanobacteriati</taxon>
        <taxon>Methanobacteriota</taxon>
        <taxon>Stenosarchaea group</taxon>
        <taxon>Halobacteria</taxon>
        <taxon>Halobacteriales</taxon>
        <taxon>Natrialbaceae</taxon>
        <taxon>Natrarchaeobaculum</taxon>
    </lineage>
</organism>
<dbReference type="EMBL" id="CP024047">
    <property type="protein sequence ID" value="AXR76919.1"/>
    <property type="molecule type" value="Genomic_DNA"/>
</dbReference>
<protein>
    <submittedName>
        <fullName evidence="2">Geranylgeranyl pyrophosphate synthase</fullName>
    </submittedName>
</protein>
<dbReference type="RefSeq" id="WP_117363109.1">
    <property type="nucleotide sequence ID" value="NZ_CP024047.1"/>
</dbReference>
<feature type="compositionally biased region" description="Polar residues" evidence="1">
    <location>
        <begin position="1"/>
        <end position="13"/>
    </location>
</feature>
<feature type="region of interest" description="Disordered" evidence="1">
    <location>
        <begin position="1"/>
        <end position="35"/>
    </location>
</feature>
<sequence>MTERTPPSEQSIVAEQPSEGVAPGVQRIASESIPTRDRSPAVLLCRLGGEIGAKATDETSPRPVGRTVEPLANAVAHFEGYVRLRRDLLWTDRYDRPADRDAAILAGDYLHAAAYAELADVPTTDRRAVALYRTLVRASTTLATTLRSSASTRETSTAEPDVRPDAILAGTAGSLGATAVGAADDVGAALERYGRSLLTAVDAHPAAVAIASSAETAHSSEDNGARQTVVQLLSDPLAFDSSTSRDDLPAPDDQAGQAATATLESSLERARNAVETLEAATGESAAGRTPLGRLERATRIPFEDVLESDG</sequence>
<dbReference type="Gene3D" id="1.10.600.10">
    <property type="entry name" value="Farnesyl Diphosphate Synthase"/>
    <property type="match status" value="1"/>
</dbReference>
<dbReference type="KEGG" id="nan:AArc1_0575"/>
<feature type="region of interest" description="Disordered" evidence="1">
    <location>
        <begin position="240"/>
        <end position="267"/>
    </location>
</feature>
<name>A0A346PBM4_9EURY</name>
<dbReference type="Proteomes" id="UP000258707">
    <property type="component" value="Chromosome"/>
</dbReference>
<evidence type="ECO:0000313" key="2">
    <source>
        <dbReference type="EMBL" id="AXR76919.1"/>
    </source>
</evidence>
<dbReference type="GeneID" id="37637389"/>
<reference evidence="3" key="1">
    <citation type="submission" date="2017-10" db="EMBL/GenBank/DDBJ databases">
        <title>Phenotypic and genomic properties of facultatively anaerobic sulfur-reducing natronoarchaea from hypersaline soda lakes.</title>
        <authorList>
            <person name="Sorokin D.Y."/>
            <person name="Kublanov I.V."/>
            <person name="Roman P."/>
            <person name="Sinninghe Damste J.S."/>
            <person name="Golyshin P.N."/>
            <person name="Rojo D."/>
            <person name="Ciordia S."/>
            <person name="Mena Md.C."/>
            <person name="Ferrer M."/>
            <person name="Messina E."/>
            <person name="Smedile F."/>
            <person name="La Spada G."/>
            <person name="La Cono V."/>
            <person name="Yakimov M.M."/>
        </authorList>
    </citation>
    <scope>NUCLEOTIDE SEQUENCE [LARGE SCALE GENOMIC DNA]</scope>
    <source>
        <strain evidence="3">AArc1</strain>
    </source>
</reference>
<dbReference type="InterPro" id="IPR008949">
    <property type="entry name" value="Isoprenoid_synthase_dom_sf"/>
</dbReference>